<dbReference type="STRING" id="56780.SYN_00129"/>
<organism evidence="1 2">
    <name type="scientific">Syntrophus aciditrophicus (strain SB)</name>
    <dbReference type="NCBI Taxonomy" id="56780"/>
    <lineage>
        <taxon>Bacteria</taxon>
        <taxon>Pseudomonadati</taxon>
        <taxon>Thermodesulfobacteriota</taxon>
        <taxon>Syntrophia</taxon>
        <taxon>Syntrophales</taxon>
        <taxon>Syntrophaceae</taxon>
        <taxon>Syntrophus</taxon>
    </lineage>
</organism>
<protein>
    <submittedName>
        <fullName evidence="1">Nucleoside-diphosphate-sugar epimerase</fullName>
    </submittedName>
</protein>
<dbReference type="eggNOG" id="COG3660">
    <property type="taxonomic scope" value="Bacteria"/>
</dbReference>
<gene>
    <name evidence="1" type="ORF">SYN_00129</name>
</gene>
<dbReference type="InterPro" id="IPR009367">
    <property type="entry name" value="Elm1-like"/>
</dbReference>
<accession>Q2LRM1</accession>
<dbReference type="AlphaFoldDB" id="Q2LRM1"/>
<dbReference type="Pfam" id="PF06258">
    <property type="entry name" value="Mito_fiss_Elm1"/>
    <property type="match status" value="1"/>
</dbReference>
<sequence length="320" mass="36164">MKMTPLKVVAFFDGRPGHEKQTHGVVNALARRTPIEIVEKRHVTPLVSSTLINWGRWLAVMFPGAGSGQSGPVDLIVGTGTHVHIPMLLLKRSRGGRTVTCMTPDVLLRRHMDLCFVPVHDQVRPDRNIFTTIGPPGISTDRGIHESDRGLILIGGIDPKSHVWDSEEVFSQVKAVIEKDASKKWTITSSPRTPEEMCVLLERFAAGRQGVSFFPARETPRGWIEEAYDRNECVWVTADSVSMVYEALTAGCRVGIFPMRWKKKKGKFHRSEQYLIENGMVTNFEAWISGKSRMKKPEPLNEAARCAEEILKRWWPERLK</sequence>
<dbReference type="Proteomes" id="UP000001933">
    <property type="component" value="Chromosome"/>
</dbReference>
<name>Q2LRM1_SYNAS</name>
<dbReference type="EMBL" id="CP000252">
    <property type="protein sequence ID" value="ABC76734.1"/>
    <property type="molecule type" value="Genomic_DNA"/>
</dbReference>
<proteinExistence type="predicted"/>
<dbReference type="HOGENOM" id="CLU_938851_0_0_7"/>
<evidence type="ECO:0000313" key="1">
    <source>
        <dbReference type="EMBL" id="ABC76734.1"/>
    </source>
</evidence>
<keyword evidence="2" id="KW-1185">Reference proteome</keyword>
<reference evidence="1 2" key="1">
    <citation type="journal article" date="2007" name="Proc. Natl. Acad. Sci. U.S.A.">
        <title>The genome of Syntrophus aciditrophicus: life at the thermodynamic limit of microbial growth.</title>
        <authorList>
            <person name="McInerney M.J."/>
            <person name="Rohlin L."/>
            <person name="Mouttaki H."/>
            <person name="Kim U."/>
            <person name="Krupp R.S."/>
            <person name="Rios-Hernandez L."/>
            <person name="Sieber J."/>
            <person name="Struchtemeyer C.G."/>
            <person name="Bhattacharyya A."/>
            <person name="Campbell J.W."/>
            <person name="Gunsalus R.P."/>
        </authorList>
    </citation>
    <scope>NUCLEOTIDE SEQUENCE [LARGE SCALE GENOMIC DNA]</scope>
    <source>
        <strain evidence="1 2">SB</strain>
    </source>
</reference>
<dbReference type="InParanoid" id="Q2LRM1"/>
<evidence type="ECO:0000313" key="2">
    <source>
        <dbReference type="Proteomes" id="UP000001933"/>
    </source>
</evidence>
<dbReference type="KEGG" id="sat:SYN_00129"/>